<organism evidence="3 4">
    <name type="scientific">Sulfitobacter marinus</name>
    <dbReference type="NCBI Taxonomy" id="394264"/>
    <lineage>
        <taxon>Bacteria</taxon>
        <taxon>Pseudomonadati</taxon>
        <taxon>Pseudomonadota</taxon>
        <taxon>Alphaproteobacteria</taxon>
        <taxon>Rhodobacterales</taxon>
        <taxon>Roseobacteraceae</taxon>
        <taxon>Sulfitobacter</taxon>
    </lineage>
</organism>
<protein>
    <submittedName>
        <fullName evidence="3">Glycine/D-amino acid oxidase</fullName>
    </submittedName>
</protein>
<dbReference type="GO" id="GO:0016491">
    <property type="term" value="F:oxidoreductase activity"/>
    <property type="evidence" value="ECO:0007669"/>
    <property type="project" value="UniProtKB-KW"/>
</dbReference>
<dbReference type="PANTHER" id="PTHR13847">
    <property type="entry name" value="SARCOSINE DEHYDROGENASE-RELATED"/>
    <property type="match status" value="1"/>
</dbReference>
<dbReference type="SUPFAM" id="SSF51905">
    <property type="entry name" value="FAD/NAD(P)-binding domain"/>
    <property type="match status" value="1"/>
</dbReference>
<dbReference type="InterPro" id="IPR036188">
    <property type="entry name" value="FAD/NAD-bd_sf"/>
</dbReference>
<dbReference type="PANTHER" id="PTHR13847:SF281">
    <property type="entry name" value="FAD DEPENDENT OXIDOREDUCTASE DOMAIN-CONTAINING PROTEIN"/>
    <property type="match status" value="1"/>
</dbReference>
<evidence type="ECO:0000313" key="4">
    <source>
        <dbReference type="Proteomes" id="UP000199239"/>
    </source>
</evidence>
<dbReference type="Pfam" id="PF01266">
    <property type="entry name" value="DAO"/>
    <property type="match status" value="1"/>
</dbReference>
<dbReference type="EMBL" id="FPAJ01000003">
    <property type="protein sequence ID" value="SFS87140.1"/>
    <property type="molecule type" value="Genomic_DNA"/>
</dbReference>
<dbReference type="InterPro" id="IPR006076">
    <property type="entry name" value="FAD-dep_OxRdtase"/>
</dbReference>
<reference evidence="4" key="1">
    <citation type="submission" date="2016-10" db="EMBL/GenBank/DDBJ databases">
        <authorList>
            <person name="Varghese N."/>
            <person name="Submissions S."/>
        </authorList>
    </citation>
    <scope>NUCLEOTIDE SEQUENCE [LARGE SCALE GENOMIC DNA]</scope>
    <source>
        <strain evidence="4">DSM 23422</strain>
    </source>
</reference>
<dbReference type="STRING" id="394264.SAMN04488040_2187"/>
<sequence length="442" mass="48683">MKRIFDDFAYSDVPRAFCWWDETCEDVGRPALDRDETCDVAIIGGGFTGLSAALHLAQAGVKVTVLENRYVGWGASGRNGGFCCLGGGRLSDQALDRKFGRDSRIAFRQAELAAVKMVDTLTTEHDIEIDRHSEGETELAHRPKDMADLRARVPEIKENYGLDATLIEKRELAAHGLRGDFHGALTIPAGFALNPRKYVTGLAGAAEKAGAVIFHNTAAENIVKTSRGYQVQTKIGSLKAKQLLVATNGYSSEGMPNWLAGRYMPAQSSVIVTRPLTEAEIEAAGWFSNQMVYDSRYLLHYFRLMPDRRMLFGMRGGLMTGPAAEARATAQVRRDFEQFFPAWRHVETPYSWSGMVCLSRDHMPFVGGLPGNKGIFASLCYHGNGVAMGTYCGALAANAILGETDTMPFPAAVRTPLSRFELGRFRRALLPFAYLWYGLADR</sequence>
<dbReference type="Gene3D" id="3.30.9.10">
    <property type="entry name" value="D-Amino Acid Oxidase, subunit A, domain 2"/>
    <property type="match status" value="1"/>
</dbReference>
<gene>
    <name evidence="3" type="ORF">SAMN04488040_2187</name>
</gene>
<keyword evidence="4" id="KW-1185">Reference proteome</keyword>
<dbReference type="AlphaFoldDB" id="A0A1I6TD84"/>
<dbReference type="OrthoDB" id="9806601at2"/>
<accession>A0A1I6TD84</accession>
<evidence type="ECO:0000256" key="1">
    <source>
        <dbReference type="ARBA" id="ARBA00023002"/>
    </source>
</evidence>
<keyword evidence="1" id="KW-0560">Oxidoreductase</keyword>
<evidence type="ECO:0000259" key="2">
    <source>
        <dbReference type="Pfam" id="PF01266"/>
    </source>
</evidence>
<name>A0A1I6TD84_9RHOB</name>
<dbReference type="RefSeq" id="WP_093916386.1">
    <property type="nucleotide sequence ID" value="NZ_FPAJ01000003.1"/>
</dbReference>
<evidence type="ECO:0000313" key="3">
    <source>
        <dbReference type="EMBL" id="SFS87140.1"/>
    </source>
</evidence>
<feature type="domain" description="FAD dependent oxidoreductase" evidence="2">
    <location>
        <begin position="39"/>
        <end position="398"/>
    </location>
</feature>
<dbReference type="Gene3D" id="3.50.50.60">
    <property type="entry name" value="FAD/NAD(P)-binding domain"/>
    <property type="match status" value="1"/>
</dbReference>
<dbReference type="GO" id="GO:0005737">
    <property type="term" value="C:cytoplasm"/>
    <property type="evidence" value="ECO:0007669"/>
    <property type="project" value="TreeGrafter"/>
</dbReference>
<dbReference type="Proteomes" id="UP000199239">
    <property type="component" value="Unassembled WGS sequence"/>
</dbReference>
<proteinExistence type="predicted"/>